<feature type="DNA-binding region" description="Homeobox" evidence="7">
    <location>
        <begin position="209"/>
        <end position="268"/>
    </location>
</feature>
<keyword evidence="6 7" id="KW-0539">Nucleus</keyword>
<dbReference type="SMART" id="SM00389">
    <property type="entry name" value="HOX"/>
    <property type="match status" value="1"/>
</dbReference>
<dbReference type="GO" id="GO:0005634">
    <property type="term" value="C:nucleus"/>
    <property type="evidence" value="ECO:0007669"/>
    <property type="project" value="UniProtKB-SubCell"/>
</dbReference>
<keyword evidence="5 9" id="KW-0804">Transcription</keyword>
<dbReference type="Gene3D" id="1.10.260.40">
    <property type="entry name" value="lambda repressor-like DNA-binding domains"/>
    <property type="match status" value="1"/>
</dbReference>
<gene>
    <name evidence="13" type="ORF">HNAJ_LOCUS12966</name>
</gene>
<keyword evidence="14" id="KW-1185">Reference proteome</keyword>
<evidence type="ECO:0000313" key="14">
    <source>
        <dbReference type="Proteomes" id="UP000278807"/>
    </source>
</evidence>
<evidence type="ECO:0000259" key="12">
    <source>
        <dbReference type="PROSITE" id="PS51179"/>
    </source>
</evidence>
<dbReference type="InterPro" id="IPR009057">
    <property type="entry name" value="Homeodomain-like_sf"/>
</dbReference>
<dbReference type="InterPro" id="IPR001356">
    <property type="entry name" value="HD"/>
</dbReference>
<evidence type="ECO:0000313" key="15">
    <source>
        <dbReference type="WBParaSite" id="HNAJ_0001299201-mRNA-1"/>
    </source>
</evidence>
<evidence type="ECO:0000256" key="8">
    <source>
        <dbReference type="RuleBase" id="RU000682"/>
    </source>
</evidence>
<dbReference type="InterPro" id="IPR000327">
    <property type="entry name" value="POU_dom"/>
</dbReference>
<comment type="subcellular location">
    <subcellularLocation>
        <location evidence="1 7 8">Nucleus</location>
    </subcellularLocation>
</comment>
<dbReference type="Gene3D" id="1.10.10.60">
    <property type="entry name" value="Homeodomain-like"/>
    <property type="match status" value="1"/>
</dbReference>
<dbReference type="GO" id="GO:0000978">
    <property type="term" value="F:RNA polymerase II cis-regulatory region sequence-specific DNA binding"/>
    <property type="evidence" value="ECO:0007669"/>
    <property type="project" value="TreeGrafter"/>
</dbReference>
<dbReference type="InterPro" id="IPR050255">
    <property type="entry name" value="POU_domain_TF"/>
</dbReference>
<dbReference type="FunFam" id="1.10.260.40:FF:000007">
    <property type="entry name" value="POU domain protein"/>
    <property type="match status" value="1"/>
</dbReference>
<dbReference type="PROSITE" id="PS51179">
    <property type="entry name" value="POU_3"/>
    <property type="match status" value="1"/>
</dbReference>
<feature type="domain" description="POU-specific" evidence="12">
    <location>
        <begin position="104"/>
        <end position="181"/>
    </location>
</feature>
<comment type="similarity">
    <text evidence="9">Belongs to the POU transcription factor family.</text>
</comment>
<evidence type="ECO:0000256" key="9">
    <source>
        <dbReference type="RuleBase" id="RU361194"/>
    </source>
</evidence>
<name>A0A0R3TYP3_RODNA</name>
<evidence type="ECO:0000256" key="7">
    <source>
        <dbReference type="PROSITE-ProRule" id="PRU00108"/>
    </source>
</evidence>
<dbReference type="PANTHER" id="PTHR11636:SF70">
    <property type="entry name" value="INHIBITORY POU PROTEIN"/>
    <property type="match status" value="1"/>
</dbReference>
<dbReference type="PROSITE" id="PS00465">
    <property type="entry name" value="POU_2"/>
    <property type="match status" value="1"/>
</dbReference>
<dbReference type="Proteomes" id="UP000278807">
    <property type="component" value="Unassembled WGS sequence"/>
</dbReference>
<dbReference type="STRING" id="102285.A0A0R3TYP3"/>
<dbReference type="CDD" id="cd00086">
    <property type="entry name" value="homeodomain"/>
    <property type="match status" value="1"/>
</dbReference>
<dbReference type="InterPro" id="IPR017970">
    <property type="entry name" value="Homeobox_CS"/>
</dbReference>
<keyword evidence="3 7" id="KW-0238">DNA-binding</keyword>
<dbReference type="SMART" id="SM00352">
    <property type="entry name" value="POU"/>
    <property type="match status" value="1"/>
</dbReference>
<evidence type="ECO:0000259" key="11">
    <source>
        <dbReference type="PROSITE" id="PS50071"/>
    </source>
</evidence>
<evidence type="ECO:0000256" key="5">
    <source>
        <dbReference type="ARBA" id="ARBA00023163"/>
    </source>
</evidence>
<keyword evidence="2" id="KW-0805">Transcription regulation</keyword>
<accession>A0A0R3TYP3</accession>
<dbReference type="PROSITE" id="PS00027">
    <property type="entry name" value="HOMEOBOX_1"/>
    <property type="match status" value="1"/>
</dbReference>
<reference evidence="13 14" key="2">
    <citation type="submission" date="2018-11" db="EMBL/GenBank/DDBJ databases">
        <authorList>
            <consortium name="Pathogen Informatics"/>
        </authorList>
    </citation>
    <scope>NUCLEOTIDE SEQUENCE [LARGE SCALE GENOMIC DNA]</scope>
</reference>
<dbReference type="EMBL" id="UZAE01014832">
    <property type="protein sequence ID" value="VDO14576.1"/>
    <property type="molecule type" value="Genomic_DNA"/>
</dbReference>
<dbReference type="PROSITE" id="PS50071">
    <property type="entry name" value="HOMEOBOX_2"/>
    <property type="match status" value="1"/>
</dbReference>
<organism evidence="15">
    <name type="scientific">Rodentolepis nana</name>
    <name type="common">Dwarf tapeworm</name>
    <name type="synonym">Hymenolepis nana</name>
    <dbReference type="NCBI Taxonomy" id="102285"/>
    <lineage>
        <taxon>Eukaryota</taxon>
        <taxon>Metazoa</taxon>
        <taxon>Spiralia</taxon>
        <taxon>Lophotrochozoa</taxon>
        <taxon>Platyhelminthes</taxon>
        <taxon>Cestoda</taxon>
        <taxon>Eucestoda</taxon>
        <taxon>Cyclophyllidea</taxon>
        <taxon>Hymenolepididae</taxon>
        <taxon>Rodentolepis</taxon>
    </lineage>
</organism>
<evidence type="ECO:0000313" key="13">
    <source>
        <dbReference type="EMBL" id="VDO14576.1"/>
    </source>
</evidence>
<dbReference type="OrthoDB" id="6358449at2759"/>
<dbReference type="WBParaSite" id="HNAJ_0001299201-mRNA-1">
    <property type="protein sequence ID" value="HNAJ_0001299201-mRNA-1"/>
    <property type="gene ID" value="HNAJ_0001299201"/>
</dbReference>
<feature type="region of interest" description="Disordered" evidence="10">
    <location>
        <begin position="187"/>
        <end position="212"/>
    </location>
</feature>
<dbReference type="AlphaFoldDB" id="A0A0R3TYP3"/>
<proteinExistence type="inferred from homology"/>
<dbReference type="PRINTS" id="PR00028">
    <property type="entry name" value="POUDOMAIN"/>
</dbReference>
<dbReference type="SUPFAM" id="SSF47413">
    <property type="entry name" value="lambda repressor-like DNA-binding domains"/>
    <property type="match status" value="1"/>
</dbReference>
<dbReference type="InterPro" id="IPR010982">
    <property type="entry name" value="Lambda_DNA-bd_dom_sf"/>
</dbReference>
<feature type="compositionally biased region" description="Polar residues" evidence="10">
    <location>
        <begin position="187"/>
        <end position="207"/>
    </location>
</feature>
<evidence type="ECO:0000256" key="2">
    <source>
        <dbReference type="ARBA" id="ARBA00023015"/>
    </source>
</evidence>
<reference evidence="15" key="1">
    <citation type="submission" date="2017-02" db="UniProtKB">
        <authorList>
            <consortium name="WormBaseParasite"/>
        </authorList>
    </citation>
    <scope>IDENTIFICATION</scope>
</reference>
<dbReference type="GO" id="GO:0000981">
    <property type="term" value="F:DNA-binding transcription factor activity, RNA polymerase II-specific"/>
    <property type="evidence" value="ECO:0007669"/>
    <property type="project" value="InterPro"/>
</dbReference>
<evidence type="ECO:0000256" key="10">
    <source>
        <dbReference type="SAM" id="MobiDB-lite"/>
    </source>
</evidence>
<dbReference type="PANTHER" id="PTHR11636">
    <property type="entry name" value="POU DOMAIN"/>
    <property type="match status" value="1"/>
</dbReference>
<evidence type="ECO:0000256" key="3">
    <source>
        <dbReference type="ARBA" id="ARBA00023125"/>
    </source>
</evidence>
<sequence>MIPLSINVTPFQHCFYSSSNGTFNSTSQEELKDERMACNSNLYWPQFASPDYCNYPYPGLQPQWIGEDKYPVPTQPQWENNREIVPLCNTTAPSFPQTLEHPPPPPPPDSDLEIFADHFKQRRMKMGITQADVGKALGEMMIPGVESLSQSTICRFESLTLSRSNMIALRPLLQIWLDRTEALGTANSNPQAHDSGFFSPNSLSRGNPNRRKRTCITDSEKRALEAYFAVQHQPSSDRISQIATLLSLPKSVVRVWFCNQRQKQKRLKWGYESGSRMKDTTESKMEMEYFSR</sequence>
<protein>
    <recommendedName>
        <fullName evidence="9">POU domain protein</fullName>
    </recommendedName>
</protein>
<dbReference type="Pfam" id="PF00046">
    <property type="entry name" value="Homeodomain"/>
    <property type="match status" value="1"/>
</dbReference>
<dbReference type="Pfam" id="PF00157">
    <property type="entry name" value="Pou"/>
    <property type="match status" value="1"/>
</dbReference>
<evidence type="ECO:0000256" key="6">
    <source>
        <dbReference type="ARBA" id="ARBA00023242"/>
    </source>
</evidence>
<evidence type="ECO:0000256" key="1">
    <source>
        <dbReference type="ARBA" id="ARBA00004123"/>
    </source>
</evidence>
<keyword evidence="4 7" id="KW-0371">Homeobox</keyword>
<feature type="domain" description="Homeobox" evidence="11">
    <location>
        <begin position="207"/>
        <end position="267"/>
    </location>
</feature>
<evidence type="ECO:0000256" key="4">
    <source>
        <dbReference type="ARBA" id="ARBA00023155"/>
    </source>
</evidence>
<dbReference type="SUPFAM" id="SSF46689">
    <property type="entry name" value="Homeodomain-like"/>
    <property type="match status" value="1"/>
</dbReference>
<dbReference type="InterPro" id="IPR013847">
    <property type="entry name" value="POU"/>
</dbReference>